<name>A0A370IDR6_9NOCA</name>
<dbReference type="SUPFAM" id="SSF54427">
    <property type="entry name" value="NTF2-like"/>
    <property type="match status" value="1"/>
</dbReference>
<dbReference type="Proteomes" id="UP000254869">
    <property type="component" value="Unassembled WGS sequence"/>
</dbReference>
<reference evidence="1 2" key="1">
    <citation type="submission" date="2018-07" db="EMBL/GenBank/DDBJ databases">
        <title>Genomic Encyclopedia of Type Strains, Phase IV (KMG-IV): sequencing the most valuable type-strain genomes for metagenomic binning, comparative biology and taxonomic classification.</title>
        <authorList>
            <person name="Goeker M."/>
        </authorList>
    </citation>
    <scope>NUCLEOTIDE SEQUENCE [LARGE SCALE GENOMIC DNA]</scope>
    <source>
        <strain evidence="1 2">DSM 44290</strain>
    </source>
</reference>
<gene>
    <name evidence="1" type="ORF">DFR76_101393</name>
</gene>
<evidence type="ECO:0008006" key="3">
    <source>
        <dbReference type="Google" id="ProtNLM"/>
    </source>
</evidence>
<sequence>MAGGFSVRDDVQVRDRAPIERFVDRLSARDVDAVTAMSAPYARVVMPYRTPGFPTEMSGDEQIREALTILDVYEHAPFAVRLLAIGSEAGSDRH</sequence>
<comment type="caution">
    <text evidence="1">The sequence shown here is derived from an EMBL/GenBank/DDBJ whole genome shotgun (WGS) entry which is preliminary data.</text>
</comment>
<proteinExistence type="predicted"/>
<protein>
    <recommendedName>
        <fullName evidence="3">SnoaL-like protein</fullName>
    </recommendedName>
</protein>
<dbReference type="Gene3D" id="3.10.450.50">
    <property type="match status" value="1"/>
</dbReference>
<keyword evidence="2" id="KW-1185">Reference proteome</keyword>
<accession>A0A370IDR6</accession>
<dbReference type="EMBL" id="QQBC01000001">
    <property type="protein sequence ID" value="RDI68857.1"/>
    <property type="molecule type" value="Genomic_DNA"/>
</dbReference>
<dbReference type="AlphaFoldDB" id="A0A370IDR6"/>
<dbReference type="InterPro" id="IPR032710">
    <property type="entry name" value="NTF2-like_dom_sf"/>
</dbReference>
<organism evidence="1 2">
    <name type="scientific">Nocardia pseudobrasiliensis</name>
    <dbReference type="NCBI Taxonomy" id="45979"/>
    <lineage>
        <taxon>Bacteria</taxon>
        <taxon>Bacillati</taxon>
        <taxon>Actinomycetota</taxon>
        <taxon>Actinomycetes</taxon>
        <taxon>Mycobacteriales</taxon>
        <taxon>Nocardiaceae</taxon>
        <taxon>Nocardia</taxon>
    </lineage>
</organism>
<evidence type="ECO:0000313" key="1">
    <source>
        <dbReference type="EMBL" id="RDI68857.1"/>
    </source>
</evidence>
<evidence type="ECO:0000313" key="2">
    <source>
        <dbReference type="Proteomes" id="UP000254869"/>
    </source>
</evidence>